<accession>A0A7L9QCM6</accession>
<dbReference type="AlphaFoldDB" id="A0A7L9QCM6"/>
<evidence type="ECO:0000256" key="1">
    <source>
        <dbReference type="SAM" id="MobiDB-lite"/>
    </source>
</evidence>
<organism evidence="2">
    <name type="scientific">uncultured organism</name>
    <dbReference type="NCBI Taxonomy" id="155900"/>
    <lineage>
        <taxon>unclassified sequences</taxon>
        <taxon>environmental samples</taxon>
    </lineage>
</organism>
<proteinExistence type="predicted"/>
<name>A0A7L9QCM6_9ZZZZ</name>
<sequence>MTQQVSPIGALLTQADTHNAAAYAEDVASEAEHFAHIDQRDYSVAVAAVLAQLEVARAYAMTKQPPQPSPAEQQAISRILRA</sequence>
<protein>
    <submittedName>
        <fullName evidence="2">Uncharacterized protein</fullName>
    </submittedName>
</protein>
<reference evidence="2" key="1">
    <citation type="submission" date="2020-09" db="EMBL/GenBank/DDBJ databases">
        <title>A new high-throughput screening method to detect antimicrobial volatiles from metagenomic clone libraries.</title>
        <authorList>
            <person name="Stocker F."/>
            <person name="Obermeier M."/>
            <person name="Resch K."/>
            <person name="Berg G."/>
            <person name="Mueller Bogota C.A."/>
        </authorList>
    </citation>
    <scope>NUCLEOTIDE SEQUENCE</scope>
</reference>
<dbReference type="EMBL" id="MW000467">
    <property type="protein sequence ID" value="QOL00364.1"/>
    <property type="molecule type" value="Genomic_DNA"/>
</dbReference>
<evidence type="ECO:0000313" key="2">
    <source>
        <dbReference type="EMBL" id="QOL00364.1"/>
    </source>
</evidence>
<feature type="region of interest" description="Disordered" evidence="1">
    <location>
        <begin position="62"/>
        <end position="82"/>
    </location>
</feature>